<dbReference type="OrthoDB" id="146654at2157"/>
<dbReference type="GeneID" id="62876720"/>
<feature type="transmembrane region" description="Helical" evidence="1">
    <location>
        <begin position="35"/>
        <end position="53"/>
    </location>
</feature>
<organism evidence="2 3">
    <name type="scientific">Haloterrigena salifodinae</name>
    <dbReference type="NCBI Taxonomy" id="2675099"/>
    <lineage>
        <taxon>Archaea</taxon>
        <taxon>Methanobacteriati</taxon>
        <taxon>Methanobacteriota</taxon>
        <taxon>Stenosarchaea group</taxon>
        <taxon>Halobacteria</taxon>
        <taxon>Halobacteriales</taxon>
        <taxon>Natrialbaceae</taxon>
        <taxon>Haloterrigena</taxon>
    </lineage>
</organism>
<protein>
    <submittedName>
        <fullName evidence="2">Uncharacterized protein</fullName>
    </submittedName>
</protein>
<sequence>MPTPRRLRFVQTQVALLLGLLLALAVIGAFSPGLFVLLGVIGFVTAIELLTPAEVRPRWYGRVEVLVTLALVTAAAVAGVRTVQLFEPGLLP</sequence>
<evidence type="ECO:0000256" key="1">
    <source>
        <dbReference type="SAM" id="Phobius"/>
    </source>
</evidence>
<dbReference type="Proteomes" id="UP000637819">
    <property type="component" value="Chromosome"/>
</dbReference>
<dbReference type="AlphaFoldDB" id="A0A8T8DY56"/>
<keyword evidence="1" id="KW-0812">Transmembrane</keyword>
<gene>
    <name evidence="2" type="ORF">JMJ58_16310</name>
</gene>
<keyword evidence="3" id="KW-1185">Reference proteome</keyword>
<dbReference type="RefSeq" id="WP_204747270.1">
    <property type="nucleotide sequence ID" value="NZ_CP069188.1"/>
</dbReference>
<keyword evidence="1" id="KW-0472">Membrane</keyword>
<feature type="transmembrane region" description="Helical" evidence="1">
    <location>
        <begin position="65"/>
        <end position="86"/>
    </location>
</feature>
<dbReference type="KEGG" id="hsal:JMJ58_16310"/>
<dbReference type="InterPro" id="IPR058357">
    <property type="entry name" value="DUF8044"/>
</dbReference>
<dbReference type="Pfam" id="PF26161">
    <property type="entry name" value="DUF8044"/>
    <property type="match status" value="1"/>
</dbReference>
<name>A0A8T8DY56_9EURY</name>
<evidence type="ECO:0000313" key="2">
    <source>
        <dbReference type="EMBL" id="QRV14484.1"/>
    </source>
</evidence>
<proteinExistence type="predicted"/>
<accession>A0A8T8DY56</accession>
<reference evidence="2 3" key="1">
    <citation type="submission" date="2021-01" db="EMBL/GenBank/DDBJ databases">
        <title>Genome Sequence and Methylation Pattern of Haloterrigena salifodinae BOL5-1, An Extremely Halophilic Archaeon from a Bolivian Salt Mine.</title>
        <authorList>
            <person name="DasSarma P."/>
            <person name="Anton B.P."/>
            <person name="DasSarma S.L."/>
            <person name="von Ehrenheim H.A.L."/>
            <person name="Martinez F.L."/>
            <person name="Guzman D."/>
            <person name="Roberts R.J."/>
            <person name="DasSarma S."/>
        </authorList>
    </citation>
    <scope>NUCLEOTIDE SEQUENCE [LARGE SCALE GENOMIC DNA]</scope>
    <source>
        <strain evidence="2 3">BOL5-1</strain>
    </source>
</reference>
<dbReference type="EMBL" id="CP069188">
    <property type="protein sequence ID" value="QRV14484.1"/>
    <property type="molecule type" value="Genomic_DNA"/>
</dbReference>
<keyword evidence="1" id="KW-1133">Transmembrane helix</keyword>
<evidence type="ECO:0000313" key="3">
    <source>
        <dbReference type="Proteomes" id="UP000637819"/>
    </source>
</evidence>